<sequence>MASPDGSSSSASSSAFHSPSNSITWASPSRTQQHQPHHHKSSSPMTTVSQQCASLSEFNRSKGKGIVRGFYRSSKEDRRRLQHQDQQQPWKATMDGLPREVKIHIFRYLSTFQLIRVSRVSRSWRSIAMDGSLWKVIDTTRFYKIIKDDQLRVLGTAASGFLRYANFR</sequence>
<feature type="region of interest" description="Disordered" evidence="1">
    <location>
        <begin position="66"/>
        <end position="86"/>
    </location>
</feature>
<dbReference type="InterPro" id="IPR001810">
    <property type="entry name" value="F-box_dom"/>
</dbReference>
<dbReference type="Pfam" id="PF12937">
    <property type="entry name" value="F-box-like"/>
    <property type="match status" value="1"/>
</dbReference>
<dbReference type="PANTHER" id="PTHR20933:SF4">
    <property type="entry name" value="F-BOX INVOLVED IN POLYQ PATHOGENESIS, ISOFORM A"/>
    <property type="match status" value="1"/>
</dbReference>
<dbReference type="SUPFAM" id="SSF81383">
    <property type="entry name" value="F-box domain"/>
    <property type="match status" value="1"/>
</dbReference>
<dbReference type="EMBL" id="JAAAIN010000690">
    <property type="protein sequence ID" value="KAG0311664.1"/>
    <property type="molecule type" value="Genomic_DNA"/>
</dbReference>
<feature type="compositionally biased region" description="Basic and acidic residues" evidence="1">
    <location>
        <begin position="73"/>
        <end position="83"/>
    </location>
</feature>
<dbReference type="OrthoDB" id="550575at2759"/>
<dbReference type="Gene3D" id="1.20.1280.50">
    <property type="match status" value="1"/>
</dbReference>
<dbReference type="PROSITE" id="PS50181">
    <property type="entry name" value="FBOX"/>
    <property type="match status" value="1"/>
</dbReference>
<dbReference type="PANTHER" id="PTHR20933">
    <property type="entry name" value="F-BOX ONLY PROTEIN 33"/>
    <property type="match status" value="1"/>
</dbReference>
<protein>
    <recommendedName>
        <fullName evidence="2">F-box domain-containing protein</fullName>
    </recommendedName>
</protein>
<dbReference type="GO" id="GO:0031398">
    <property type="term" value="P:positive regulation of protein ubiquitination"/>
    <property type="evidence" value="ECO:0007669"/>
    <property type="project" value="TreeGrafter"/>
</dbReference>
<reference evidence="3" key="1">
    <citation type="journal article" date="2020" name="Fungal Divers.">
        <title>Resolving the Mortierellaceae phylogeny through synthesis of multi-gene phylogenetics and phylogenomics.</title>
        <authorList>
            <person name="Vandepol N."/>
            <person name="Liber J."/>
            <person name="Desiro A."/>
            <person name="Na H."/>
            <person name="Kennedy M."/>
            <person name="Barry K."/>
            <person name="Grigoriev I.V."/>
            <person name="Miller A.N."/>
            <person name="O'Donnell K."/>
            <person name="Stajich J.E."/>
            <person name="Bonito G."/>
        </authorList>
    </citation>
    <scope>NUCLEOTIDE SEQUENCE</scope>
    <source>
        <strain evidence="3">NVP60</strain>
    </source>
</reference>
<evidence type="ECO:0000313" key="4">
    <source>
        <dbReference type="Proteomes" id="UP000823405"/>
    </source>
</evidence>
<comment type="caution">
    <text evidence="3">The sequence shown here is derived from an EMBL/GenBank/DDBJ whole genome shotgun (WGS) entry which is preliminary data.</text>
</comment>
<keyword evidence="4" id="KW-1185">Reference proteome</keyword>
<dbReference type="SMART" id="SM00256">
    <property type="entry name" value="FBOX"/>
    <property type="match status" value="1"/>
</dbReference>
<evidence type="ECO:0000256" key="1">
    <source>
        <dbReference type="SAM" id="MobiDB-lite"/>
    </source>
</evidence>
<feature type="domain" description="F-box" evidence="2">
    <location>
        <begin position="91"/>
        <end position="137"/>
    </location>
</feature>
<dbReference type="Proteomes" id="UP000823405">
    <property type="component" value="Unassembled WGS sequence"/>
</dbReference>
<organism evidence="3 4">
    <name type="scientific">Linnemannia gamsii</name>
    <dbReference type="NCBI Taxonomy" id="64522"/>
    <lineage>
        <taxon>Eukaryota</taxon>
        <taxon>Fungi</taxon>
        <taxon>Fungi incertae sedis</taxon>
        <taxon>Mucoromycota</taxon>
        <taxon>Mortierellomycotina</taxon>
        <taxon>Mortierellomycetes</taxon>
        <taxon>Mortierellales</taxon>
        <taxon>Mortierellaceae</taxon>
        <taxon>Linnemannia</taxon>
    </lineage>
</organism>
<feature type="compositionally biased region" description="Low complexity" evidence="1">
    <location>
        <begin position="1"/>
        <end position="22"/>
    </location>
</feature>
<dbReference type="AlphaFoldDB" id="A0A9P6R5I1"/>
<evidence type="ECO:0000313" key="3">
    <source>
        <dbReference type="EMBL" id="KAG0311664.1"/>
    </source>
</evidence>
<name>A0A9P6R5I1_9FUNG</name>
<gene>
    <name evidence="3" type="ORF">BGZ97_011714</name>
</gene>
<proteinExistence type="predicted"/>
<dbReference type="InterPro" id="IPR036047">
    <property type="entry name" value="F-box-like_dom_sf"/>
</dbReference>
<accession>A0A9P6R5I1</accession>
<feature type="region of interest" description="Disordered" evidence="1">
    <location>
        <begin position="1"/>
        <end position="52"/>
    </location>
</feature>
<evidence type="ECO:0000259" key="2">
    <source>
        <dbReference type="PROSITE" id="PS50181"/>
    </source>
</evidence>